<keyword evidence="5" id="KW-1015">Disulfide bond</keyword>
<dbReference type="Gene3D" id="3.10.450.70">
    <property type="entry name" value="Disulphide bond isomerase, DsbC/G, N-terminal"/>
    <property type="match status" value="1"/>
</dbReference>
<feature type="signal peptide" evidence="7">
    <location>
        <begin position="1"/>
        <end position="24"/>
    </location>
</feature>
<feature type="domain" description="Disulphide bond isomerase DsbC/G N-terminal" evidence="8">
    <location>
        <begin position="24"/>
        <end position="90"/>
    </location>
</feature>
<evidence type="ECO:0000313" key="10">
    <source>
        <dbReference type="EMBL" id="SDE01127.1"/>
    </source>
</evidence>
<evidence type="ECO:0000259" key="9">
    <source>
        <dbReference type="Pfam" id="PF13098"/>
    </source>
</evidence>
<evidence type="ECO:0000256" key="7">
    <source>
        <dbReference type="RuleBase" id="RU364038"/>
    </source>
</evidence>
<dbReference type="GO" id="GO:0042597">
    <property type="term" value="C:periplasmic space"/>
    <property type="evidence" value="ECO:0007669"/>
    <property type="project" value="UniProtKB-SubCell"/>
</dbReference>
<dbReference type="InterPro" id="IPR018950">
    <property type="entry name" value="DiS-bond_isomerase_DsbC/G_N"/>
</dbReference>
<dbReference type="STRING" id="265719.SAMN04488509_11392"/>
<evidence type="ECO:0000256" key="1">
    <source>
        <dbReference type="ARBA" id="ARBA00004418"/>
    </source>
</evidence>
<evidence type="ECO:0000259" key="8">
    <source>
        <dbReference type="Pfam" id="PF10411"/>
    </source>
</evidence>
<dbReference type="InterPro" id="IPR033954">
    <property type="entry name" value="DiS-bond_Isoase_DsbC/G"/>
</dbReference>
<keyword evidence="3 7" id="KW-0732">Signal</keyword>
<dbReference type="InterPro" id="IPR009094">
    <property type="entry name" value="DiS-bond_isomerase_DsbC/G_N_sf"/>
</dbReference>
<accession>A0A1G6ZFV6</accession>
<feature type="chain" id="PRO_5011330366" description="Thiol:disulfide interchange protein" evidence="7">
    <location>
        <begin position="25"/>
        <end position="245"/>
    </location>
</feature>
<dbReference type="Proteomes" id="UP000199603">
    <property type="component" value="Unassembled WGS sequence"/>
</dbReference>
<dbReference type="InterPro" id="IPR012336">
    <property type="entry name" value="Thioredoxin-like_fold"/>
</dbReference>
<dbReference type="Pfam" id="PF10411">
    <property type="entry name" value="DsbC_N"/>
    <property type="match status" value="1"/>
</dbReference>
<organism evidence="10 11">
    <name type="scientific">Aquimonas voraii</name>
    <dbReference type="NCBI Taxonomy" id="265719"/>
    <lineage>
        <taxon>Bacteria</taxon>
        <taxon>Pseudomonadati</taxon>
        <taxon>Pseudomonadota</taxon>
        <taxon>Gammaproteobacteria</taxon>
        <taxon>Lysobacterales</taxon>
        <taxon>Lysobacteraceae</taxon>
        <taxon>Aquimonas</taxon>
    </lineage>
</organism>
<protein>
    <recommendedName>
        <fullName evidence="7">Thiol:disulfide interchange protein</fullName>
    </recommendedName>
</protein>
<dbReference type="SUPFAM" id="SSF54423">
    <property type="entry name" value="DsbC/DsbG N-terminal domain-like"/>
    <property type="match status" value="1"/>
</dbReference>
<evidence type="ECO:0000313" key="11">
    <source>
        <dbReference type="Proteomes" id="UP000199603"/>
    </source>
</evidence>
<keyword evidence="4 7" id="KW-0574">Periplasm</keyword>
<proteinExistence type="inferred from homology"/>
<comment type="function">
    <text evidence="7">Required for disulfide bond formation in some periplasmic proteins. Acts by transferring its disulfide bond to other proteins and is reduced in the process.</text>
</comment>
<evidence type="ECO:0000256" key="2">
    <source>
        <dbReference type="ARBA" id="ARBA00009813"/>
    </source>
</evidence>
<name>A0A1G6ZFV6_9GAMM</name>
<comment type="subcellular location">
    <subcellularLocation>
        <location evidence="1 7">Periplasm</location>
    </subcellularLocation>
</comment>
<dbReference type="SUPFAM" id="SSF52833">
    <property type="entry name" value="Thioredoxin-like"/>
    <property type="match status" value="1"/>
</dbReference>
<dbReference type="Gene3D" id="3.40.30.10">
    <property type="entry name" value="Glutaredoxin"/>
    <property type="match status" value="1"/>
</dbReference>
<dbReference type="InterPro" id="IPR051470">
    <property type="entry name" value="Thiol:disulfide_interchange"/>
</dbReference>
<dbReference type="AlphaFoldDB" id="A0A1G6ZFV6"/>
<feature type="domain" description="Thioredoxin-like fold" evidence="9">
    <location>
        <begin position="115"/>
        <end position="236"/>
    </location>
</feature>
<evidence type="ECO:0000256" key="4">
    <source>
        <dbReference type="ARBA" id="ARBA00022764"/>
    </source>
</evidence>
<dbReference type="InterPro" id="IPR036249">
    <property type="entry name" value="Thioredoxin-like_sf"/>
</dbReference>
<keyword evidence="6 7" id="KW-0676">Redox-active center</keyword>
<sequence length="245" mass="26403">MTRILAGAVIAALSLVATATPAIAQSGESAVRGAIETLVPNAKIDSVSESVVPNLYEVTIEGRVVYVTADGRYLIQGSLFDIPNRVDVTEASRAKVRREALAEVTTGRIVFAPPNPKYTLTVFTDIDCGYCRKMHEHMTEYNSAGIAIEYMFFPRAGIGSESYQKAVSVYCSTNQQKAMTDAKAGQPLDMKECENPIADQFNLSQKIGVTGTPAVFAEDGTQLGGYMPPDQLLQRLEAMAAAPKQ</sequence>
<evidence type="ECO:0000256" key="5">
    <source>
        <dbReference type="ARBA" id="ARBA00023157"/>
    </source>
</evidence>
<evidence type="ECO:0000256" key="3">
    <source>
        <dbReference type="ARBA" id="ARBA00022729"/>
    </source>
</evidence>
<dbReference type="PANTHER" id="PTHR35272:SF3">
    <property type="entry name" value="THIOL:DISULFIDE INTERCHANGE PROTEIN DSBC"/>
    <property type="match status" value="1"/>
</dbReference>
<evidence type="ECO:0000256" key="6">
    <source>
        <dbReference type="ARBA" id="ARBA00023284"/>
    </source>
</evidence>
<dbReference type="Pfam" id="PF13098">
    <property type="entry name" value="Thioredoxin_2"/>
    <property type="match status" value="1"/>
</dbReference>
<dbReference type="RefSeq" id="WP_091244958.1">
    <property type="nucleotide sequence ID" value="NZ_FNAG01000013.1"/>
</dbReference>
<gene>
    <name evidence="10" type="ORF">SAMN04488509_11392</name>
</gene>
<dbReference type="PANTHER" id="PTHR35272">
    <property type="entry name" value="THIOL:DISULFIDE INTERCHANGE PROTEIN DSBC-RELATED"/>
    <property type="match status" value="1"/>
</dbReference>
<dbReference type="EMBL" id="FNAG01000013">
    <property type="protein sequence ID" value="SDE01127.1"/>
    <property type="molecule type" value="Genomic_DNA"/>
</dbReference>
<dbReference type="OrthoDB" id="12976at2"/>
<keyword evidence="11" id="KW-1185">Reference proteome</keyword>
<comment type="similarity">
    <text evidence="2 7">Belongs to the thioredoxin family. DsbC subfamily.</text>
</comment>
<dbReference type="CDD" id="cd03020">
    <property type="entry name" value="DsbA_DsbC_DsbG"/>
    <property type="match status" value="1"/>
</dbReference>
<reference evidence="10 11" key="1">
    <citation type="submission" date="2016-10" db="EMBL/GenBank/DDBJ databases">
        <authorList>
            <person name="de Groot N.N."/>
        </authorList>
    </citation>
    <scope>NUCLEOTIDE SEQUENCE [LARGE SCALE GENOMIC DNA]</scope>
    <source>
        <strain evidence="10 11">DSM 16957</strain>
    </source>
</reference>